<comment type="caution">
    <text evidence="2">The sequence shown here is derived from an EMBL/GenBank/DDBJ whole genome shotgun (WGS) entry which is preliminary data.</text>
</comment>
<reference evidence="2" key="1">
    <citation type="journal article" date="2021" name="Polymers (Basel)">
        <title>Highly Stretchable Bacterial Cellulose Produced by Komagataeibacter hansenii SI1.</title>
        <authorList>
            <person name="Cielecka I."/>
            <person name="Ryngajllo M."/>
            <person name="Maniukiewicz W."/>
            <person name="Bielecki S."/>
        </authorList>
    </citation>
    <scope>NUCLEOTIDE SEQUENCE</scope>
    <source>
        <strain evidence="2">SI1</strain>
    </source>
</reference>
<reference evidence="2" key="2">
    <citation type="submission" date="2022-03" db="EMBL/GenBank/DDBJ databases">
        <authorList>
            <person name="Ryngajllo M."/>
            <person name="Jacek P."/>
            <person name="Kubiak K."/>
        </authorList>
    </citation>
    <scope>NUCLEOTIDE SEQUENCE</scope>
    <source>
        <strain evidence="2">SI1</strain>
    </source>
</reference>
<dbReference type="AlphaFoldDB" id="A0AAW5EVR3"/>
<name>A0AAW5EVR3_NOVHA</name>
<evidence type="ECO:0000313" key="1">
    <source>
        <dbReference type="EMBL" id="MCJ8354633.1"/>
    </source>
</evidence>
<gene>
    <name evidence="1" type="ORF">K1W68_11665</name>
    <name evidence="2" type="ORF">K1W68_15525</name>
</gene>
<dbReference type="EMBL" id="JAIBCX010000031">
    <property type="protein sequence ID" value="MCJ8354633.1"/>
    <property type="molecule type" value="Genomic_DNA"/>
</dbReference>
<dbReference type="Proteomes" id="UP001202887">
    <property type="component" value="Unassembled WGS sequence"/>
</dbReference>
<proteinExistence type="predicted"/>
<feature type="non-terminal residue" evidence="2">
    <location>
        <position position="1"/>
    </location>
</feature>
<evidence type="ECO:0000313" key="3">
    <source>
        <dbReference type="Proteomes" id="UP001202887"/>
    </source>
</evidence>
<sequence length="38" mass="4312">NLWARLKEWRAVATRYEKTAASFLSVILIAATADYIKA</sequence>
<organism evidence="2 3">
    <name type="scientific">Novacetimonas hansenii</name>
    <name type="common">Komagataeibacter hansenii</name>
    <dbReference type="NCBI Taxonomy" id="436"/>
    <lineage>
        <taxon>Bacteria</taxon>
        <taxon>Pseudomonadati</taxon>
        <taxon>Pseudomonadota</taxon>
        <taxon>Alphaproteobacteria</taxon>
        <taxon>Acetobacterales</taxon>
        <taxon>Acetobacteraceae</taxon>
        <taxon>Novacetimonas</taxon>
    </lineage>
</organism>
<evidence type="ECO:0000313" key="2">
    <source>
        <dbReference type="EMBL" id="MCJ8355380.1"/>
    </source>
</evidence>
<protein>
    <submittedName>
        <fullName evidence="2">IS5/IS1182 family transposase</fullName>
    </submittedName>
</protein>
<dbReference type="EMBL" id="JAIBCX010000082">
    <property type="protein sequence ID" value="MCJ8355380.1"/>
    <property type="molecule type" value="Genomic_DNA"/>
</dbReference>
<accession>A0AAW5EVR3</accession>